<dbReference type="InParanoid" id="A0A1S0U0G3"/>
<gene>
    <name evidence="1" type="ORF">LOAG_06061</name>
</gene>
<evidence type="ECO:0000313" key="1">
    <source>
        <dbReference type="EMBL" id="EFO22426.1"/>
    </source>
</evidence>
<dbReference type="AlphaFoldDB" id="A0A1S0U0G3"/>
<dbReference type="KEGG" id="loa:LOAG_06061"/>
<proteinExistence type="predicted"/>
<dbReference type="RefSeq" id="XP_003141645.1">
    <property type="nucleotide sequence ID" value="XM_003141597.1"/>
</dbReference>
<protein>
    <submittedName>
        <fullName evidence="1">Uncharacterized protein</fullName>
    </submittedName>
</protein>
<dbReference type="CTD" id="9943469"/>
<sequence length="148" mass="16428">MRDVQQQFVRPPTHLPPPASPLTPSFLCPLPLPVPSSPPAFSPQIPKVPGKVSSFLMFSISYLIQMCSRNLLAEKETVVEMSLERFLCSDQIKVPFLNFKQRAIPSTIRVTAHRIPRTLRLVGTQCRRISSTVTKTASLVDSTSNLGN</sequence>
<reference evidence="1" key="1">
    <citation type="submission" date="2012-04" db="EMBL/GenBank/DDBJ databases">
        <title>The Genome Sequence of Loa loa.</title>
        <authorList>
            <consortium name="The Broad Institute Genome Sequencing Platform"/>
            <consortium name="Broad Institute Genome Sequencing Center for Infectious Disease"/>
            <person name="Nutman T.B."/>
            <person name="Fink D.L."/>
            <person name="Russ C."/>
            <person name="Young S."/>
            <person name="Zeng Q."/>
            <person name="Gargeya S."/>
            <person name="Alvarado L."/>
            <person name="Berlin A."/>
            <person name="Chapman S.B."/>
            <person name="Chen Z."/>
            <person name="Freedman E."/>
            <person name="Gellesch M."/>
            <person name="Goldberg J."/>
            <person name="Griggs A."/>
            <person name="Gujja S."/>
            <person name="Heilman E.R."/>
            <person name="Heiman D."/>
            <person name="Howarth C."/>
            <person name="Mehta T."/>
            <person name="Neiman D."/>
            <person name="Pearson M."/>
            <person name="Roberts A."/>
            <person name="Saif S."/>
            <person name="Shea T."/>
            <person name="Shenoy N."/>
            <person name="Sisk P."/>
            <person name="Stolte C."/>
            <person name="Sykes S."/>
            <person name="White J."/>
            <person name="Yandava C."/>
            <person name="Haas B."/>
            <person name="Henn M.R."/>
            <person name="Nusbaum C."/>
            <person name="Birren B."/>
        </authorList>
    </citation>
    <scope>NUCLEOTIDE SEQUENCE [LARGE SCALE GENOMIC DNA]</scope>
</reference>
<dbReference type="GeneID" id="9943469"/>
<name>A0A1S0U0G3_LOALO</name>
<accession>A0A1S0U0G3</accession>
<organism evidence="1">
    <name type="scientific">Loa loa</name>
    <name type="common">Eye worm</name>
    <name type="synonym">Filaria loa</name>
    <dbReference type="NCBI Taxonomy" id="7209"/>
    <lineage>
        <taxon>Eukaryota</taxon>
        <taxon>Metazoa</taxon>
        <taxon>Ecdysozoa</taxon>
        <taxon>Nematoda</taxon>
        <taxon>Chromadorea</taxon>
        <taxon>Rhabditida</taxon>
        <taxon>Spirurina</taxon>
        <taxon>Spiruromorpha</taxon>
        <taxon>Filarioidea</taxon>
        <taxon>Onchocercidae</taxon>
        <taxon>Loa</taxon>
    </lineage>
</organism>
<dbReference type="EMBL" id="JH712194">
    <property type="protein sequence ID" value="EFO22426.1"/>
    <property type="molecule type" value="Genomic_DNA"/>
</dbReference>